<dbReference type="InterPro" id="IPR004601">
    <property type="entry name" value="UvdE"/>
</dbReference>
<dbReference type="RefSeq" id="WP_015177775.1">
    <property type="nucleotide sequence ID" value="NC_019729.1"/>
</dbReference>
<evidence type="ECO:0000256" key="1">
    <source>
        <dbReference type="ARBA" id="ARBA00022763"/>
    </source>
</evidence>
<dbReference type="GO" id="GO:0004519">
    <property type="term" value="F:endonuclease activity"/>
    <property type="evidence" value="ECO:0007669"/>
    <property type="project" value="UniProtKB-KW"/>
</dbReference>
<name>K9VKS4_9CYAN</name>
<protein>
    <submittedName>
        <fullName evidence="3">UV-damage endonuclease</fullName>
    </submittedName>
</protein>
<dbReference type="STRING" id="179408.Osc7112_4208"/>
<keyword evidence="1" id="KW-0227">DNA damage</keyword>
<keyword evidence="3" id="KW-0378">Hydrolase</keyword>
<dbReference type="Proteomes" id="UP000010478">
    <property type="component" value="Chromosome"/>
</dbReference>
<dbReference type="OrthoDB" id="9782576at2"/>
<dbReference type="KEGG" id="oni:Osc7112_4208"/>
<dbReference type="eggNOG" id="COG4294">
    <property type="taxonomic scope" value="Bacteria"/>
</dbReference>
<dbReference type="Pfam" id="PF03851">
    <property type="entry name" value="UvdE"/>
    <property type="match status" value="1"/>
</dbReference>
<dbReference type="AlphaFoldDB" id="K9VKS4"/>
<evidence type="ECO:0000313" key="3">
    <source>
        <dbReference type="EMBL" id="AFZ08531.1"/>
    </source>
</evidence>
<keyword evidence="2" id="KW-0234">DNA repair</keyword>
<dbReference type="Gene3D" id="3.20.20.150">
    <property type="entry name" value="Divalent-metal-dependent TIM barrel enzymes"/>
    <property type="match status" value="1"/>
</dbReference>
<sequence>MSEINQLFHKDKLPELGLVCITTSDAVRFRTVTRKRLLQLSETEQETVLRELYADNLKRLDKAIDFCSVNHIKLYRMTSALFPFADTDLGEAVLHSMTEELRTTGDRALSLGIRLVLHPDQFVVLSSDKLSVVENSIKILATHALILDMLEQPRSPQALMNIHGGKGDRTSQLKSVIRDLPESIRSRLTFENDEYAYSSSEILEVCLDTGVPMVFDAHHHVIHEHLETYDDPSVAEMLAAARTTWSVPEWQLVHISNGKDFFADPRHSDLITEMPNCYYQAPWIEVEAKFKELAIEKLRAEWLCANVLQFSSVS</sequence>
<reference evidence="3 4" key="1">
    <citation type="submission" date="2012-05" db="EMBL/GenBank/DDBJ databases">
        <title>Finished chromosome of genome of Oscillatoria sp. PCC 7112.</title>
        <authorList>
            <consortium name="US DOE Joint Genome Institute"/>
            <person name="Gugger M."/>
            <person name="Coursin T."/>
            <person name="Rippka R."/>
            <person name="Tandeau De Marsac N."/>
            <person name="Huntemann M."/>
            <person name="Wei C.-L."/>
            <person name="Han J."/>
            <person name="Detter J.C."/>
            <person name="Han C."/>
            <person name="Tapia R."/>
            <person name="Davenport K."/>
            <person name="Daligault H."/>
            <person name="Erkkila T."/>
            <person name="Gu W."/>
            <person name="Munk A.C.C."/>
            <person name="Teshima H."/>
            <person name="Xu Y."/>
            <person name="Chain P."/>
            <person name="Chen A."/>
            <person name="Krypides N."/>
            <person name="Mavromatis K."/>
            <person name="Markowitz V."/>
            <person name="Szeto E."/>
            <person name="Ivanova N."/>
            <person name="Mikhailova N."/>
            <person name="Ovchinnikova G."/>
            <person name="Pagani I."/>
            <person name="Pati A."/>
            <person name="Goodwin L."/>
            <person name="Peters L."/>
            <person name="Pitluck S."/>
            <person name="Woyke T."/>
            <person name="Kerfeld C."/>
        </authorList>
    </citation>
    <scope>NUCLEOTIDE SEQUENCE [LARGE SCALE GENOMIC DNA]</scope>
    <source>
        <strain evidence="3 4">PCC 7112</strain>
    </source>
</reference>
<proteinExistence type="predicted"/>
<gene>
    <name evidence="3" type="ORF">Osc7112_4208</name>
</gene>
<dbReference type="PANTHER" id="PTHR31290">
    <property type="entry name" value="UV-DAMAGE ENDONUCLEASE"/>
    <property type="match status" value="1"/>
</dbReference>
<organism evidence="3 4">
    <name type="scientific">Phormidium nigroviride PCC 7112</name>
    <dbReference type="NCBI Taxonomy" id="179408"/>
    <lineage>
        <taxon>Bacteria</taxon>
        <taxon>Bacillati</taxon>
        <taxon>Cyanobacteriota</taxon>
        <taxon>Cyanophyceae</taxon>
        <taxon>Oscillatoriophycideae</taxon>
        <taxon>Oscillatoriales</taxon>
        <taxon>Oscillatoriaceae</taxon>
        <taxon>Phormidium</taxon>
    </lineage>
</organism>
<accession>K9VKS4</accession>
<dbReference type="HOGENOM" id="CLU_017168_0_2_3"/>
<evidence type="ECO:0000256" key="2">
    <source>
        <dbReference type="ARBA" id="ARBA00023204"/>
    </source>
</evidence>
<keyword evidence="3" id="KW-0255">Endonuclease</keyword>
<dbReference type="GO" id="GO:0009411">
    <property type="term" value="P:response to UV"/>
    <property type="evidence" value="ECO:0007669"/>
    <property type="project" value="InterPro"/>
</dbReference>
<dbReference type="EMBL" id="CP003614">
    <property type="protein sequence ID" value="AFZ08531.1"/>
    <property type="molecule type" value="Genomic_DNA"/>
</dbReference>
<dbReference type="NCBIfam" id="NF002640">
    <property type="entry name" value="PRK02308.1-4"/>
    <property type="match status" value="1"/>
</dbReference>
<dbReference type="PANTHER" id="PTHR31290:SF5">
    <property type="entry name" value="UV-DAMAGE ENDONUCLEASE"/>
    <property type="match status" value="1"/>
</dbReference>
<dbReference type="GO" id="GO:0006289">
    <property type="term" value="P:nucleotide-excision repair"/>
    <property type="evidence" value="ECO:0007669"/>
    <property type="project" value="InterPro"/>
</dbReference>
<dbReference type="NCBIfam" id="TIGR00629">
    <property type="entry name" value="uvde"/>
    <property type="match status" value="1"/>
</dbReference>
<keyword evidence="3" id="KW-0540">Nuclease</keyword>
<keyword evidence="4" id="KW-1185">Reference proteome</keyword>
<dbReference type="PATRIC" id="fig|179408.3.peg.5223"/>
<evidence type="ECO:0000313" key="4">
    <source>
        <dbReference type="Proteomes" id="UP000010478"/>
    </source>
</evidence>